<evidence type="ECO:0000256" key="2">
    <source>
        <dbReference type="ARBA" id="ARBA00022475"/>
    </source>
</evidence>
<feature type="domain" description="G-protein coupled receptors family 1 profile" evidence="11">
    <location>
        <begin position="54"/>
        <end position="530"/>
    </location>
</feature>
<name>A0AAV4F5Z5_9GAST</name>
<dbReference type="GO" id="GO:0005886">
    <property type="term" value="C:plasma membrane"/>
    <property type="evidence" value="ECO:0007669"/>
    <property type="project" value="UniProtKB-SubCell"/>
</dbReference>
<dbReference type="SMART" id="SM01381">
    <property type="entry name" value="7TM_GPCR_Srsx"/>
    <property type="match status" value="1"/>
</dbReference>
<keyword evidence="4 10" id="KW-1133">Transmembrane helix</keyword>
<evidence type="ECO:0000256" key="10">
    <source>
        <dbReference type="SAM" id="Phobius"/>
    </source>
</evidence>
<dbReference type="GO" id="GO:0004930">
    <property type="term" value="F:G protein-coupled receptor activity"/>
    <property type="evidence" value="ECO:0007669"/>
    <property type="project" value="UniProtKB-KW"/>
</dbReference>
<evidence type="ECO:0000256" key="7">
    <source>
        <dbReference type="ARBA" id="ARBA00023170"/>
    </source>
</evidence>
<evidence type="ECO:0000256" key="9">
    <source>
        <dbReference type="RuleBase" id="RU000688"/>
    </source>
</evidence>
<dbReference type="InterPro" id="IPR017452">
    <property type="entry name" value="GPCR_Rhodpsn_7TM"/>
</dbReference>
<dbReference type="InterPro" id="IPR000276">
    <property type="entry name" value="GPCR_Rhodpsn"/>
</dbReference>
<sequence>MDVITTSSFTDGAGSTISYLEDDASYSGCSEEDLYLPAALRYVLTTFGLILIIENTLLIVTIARHKELHSNSNILVASLAISDVVIGLLCLQMSTLSKPTGLRSMLGVGPPGLRKFDSFASGANCGLIVVSMAHLAALSVDRYLYILWPLQYFRRVTQRRVIALAVGIWIVGCTYIVLPIFVYSDRKYHKTCFIFNTPNDYAGGPLMASLCLCITTVCASTFGIAKLALDHDRKREIRKKGGVWSGAVDKYTGGEKREAAEKKQCYGPNCDEGPELELEESLKQDGGVVLATINLRPVTSSESRRNTLFATESGPRFKSRDKKDGSVTARPHVISFTSNREMVDFNIDLNESEQKDGENLVATSIEMKYYDEGLENRRDPIFSVSVANDFERSSGERNLGTLSVVNKNDNGNERCPFTQTSQHQVALNGTSTTTTSSAATTTTIQPKQNVQDNKLKNEKKAARTRPWSRAKLKVLKFVVMIFGCYLVCVFPSLVVMIFHQLSRVVRFSNTTVVSATLVLFLNSGVNFFIMIHTNKNFREILSSSGPYKLLKLCLRQGKRAMNALKPE</sequence>
<evidence type="ECO:0000259" key="11">
    <source>
        <dbReference type="PROSITE" id="PS50262"/>
    </source>
</evidence>
<evidence type="ECO:0000256" key="4">
    <source>
        <dbReference type="ARBA" id="ARBA00022989"/>
    </source>
</evidence>
<keyword evidence="3 9" id="KW-0812">Transmembrane</keyword>
<feature type="transmembrane region" description="Helical" evidence="10">
    <location>
        <begin position="42"/>
        <end position="62"/>
    </location>
</feature>
<evidence type="ECO:0000313" key="13">
    <source>
        <dbReference type="Proteomes" id="UP000762676"/>
    </source>
</evidence>
<keyword evidence="5 9" id="KW-0297">G-protein coupled receptor</keyword>
<comment type="caution">
    <text evidence="12">The sequence shown here is derived from an EMBL/GenBank/DDBJ whole genome shotgun (WGS) entry which is preliminary data.</text>
</comment>
<evidence type="ECO:0000256" key="6">
    <source>
        <dbReference type="ARBA" id="ARBA00023136"/>
    </source>
</evidence>
<dbReference type="PANTHER" id="PTHR24249">
    <property type="entry name" value="HISTAMINE RECEPTOR-RELATED G-PROTEIN COUPLED RECEPTOR"/>
    <property type="match status" value="1"/>
</dbReference>
<evidence type="ECO:0000313" key="12">
    <source>
        <dbReference type="EMBL" id="GFR67851.1"/>
    </source>
</evidence>
<dbReference type="Pfam" id="PF00001">
    <property type="entry name" value="7tm_1"/>
    <property type="match status" value="1"/>
</dbReference>
<feature type="transmembrane region" description="Helical" evidence="10">
    <location>
        <begin position="74"/>
        <end position="96"/>
    </location>
</feature>
<dbReference type="CDD" id="cd00637">
    <property type="entry name" value="7tm_classA_rhodopsin-like"/>
    <property type="match status" value="1"/>
</dbReference>
<keyword evidence="6 10" id="KW-0472">Membrane</keyword>
<evidence type="ECO:0000256" key="8">
    <source>
        <dbReference type="ARBA" id="ARBA00023224"/>
    </source>
</evidence>
<keyword evidence="2" id="KW-1003">Cell membrane</keyword>
<keyword evidence="13" id="KW-1185">Reference proteome</keyword>
<dbReference type="PRINTS" id="PR00237">
    <property type="entry name" value="GPCRRHODOPSN"/>
</dbReference>
<comment type="subcellular location">
    <subcellularLocation>
        <location evidence="1">Cell membrane</location>
        <topology evidence="1">Multi-pass membrane protein</topology>
    </subcellularLocation>
</comment>
<organism evidence="12 13">
    <name type="scientific">Elysia marginata</name>
    <dbReference type="NCBI Taxonomy" id="1093978"/>
    <lineage>
        <taxon>Eukaryota</taxon>
        <taxon>Metazoa</taxon>
        <taxon>Spiralia</taxon>
        <taxon>Lophotrochozoa</taxon>
        <taxon>Mollusca</taxon>
        <taxon>Gastropoda</taxon>
        <taxon>Heterobranchia</taxon>
        <taxon>Euthyneura</taxon>
        <taxon>Panpulmonata</taxon>
        <taxon>Sacoglossa</taxon>
        <taxon>Placobranchoidea</taxon>
        <taxon>Plakobranchidae</taxon>
        <taxon>Elysia</taxon>
    </lineage>
</organism>
<reference evidence="12 13" key="1">
    <citation type="journal article" date="2021" name="Elife">
        <title>Chloroplast acquisition without the gene transfer in kleptoplastic sea slugs, Plakobranchus ocellatus.</title>
        <authorList>
            <person name="Maeda T."/>
            <person name="Takahashi S."/>
            <person name="Yoshida T."/>
            <person name="Shimamura S."/>
            <person name="Takaki Y."/>
            <person name="Nagai Y."/>
            <person name="Toyoda A."/>
            <person name="Suzuki Y."/>
            <person name="Arimoto A."/>
            <person name="Ishii H."/>
            <person name="Satoh N."/>
            <person name="Nishiyama T."/>
            <person name="Hasebe M."/>
            <person name="Maruyama T."/>
            <person name="Minagawa J."/>
            <person name="Obokata J."/>
            <person name="Shigenobu S."/>
        </authorList>
    </citation>
    <scope>NUCLEOTIDE SEQUENCE [LARGE SCALE GENOMIC DNA]</scope>
</reference>
<feature type="transmembrane region" description="Helical" evidence="10">
    <location>
        <begin position="204"/>
        <end position="229"/>
    </location>
</feature>
<evidence type="ECO:0000256" key="5">
    <source>
        <dbReference type="ARBA" id="ARBA00023040"/>
    </source>
</evidence>
<dbReference type="Proteomes" id="UP000762676">
    <property type="component" value="Unassembled WGS sequence"/>
</dbReference>
<keyword evidence="8 9" id="KW-0807">Transducer</keyword>
<proteinExistence type="inferred from homology"/>
<comment type="similarity">
    <text evidence="9">Belongs to the G-protein coupled receptor 1 family.</text>
</comment>
<protein>
    <submittedName>
        <fullName evidence="12">Melanocortin receptor 4</fullName>
    </submittedName>
</protein>
<keyword evidence="7 9" id="KW-0675">Receptor</keyword>
<dbReference type="InterPro" id="IPR050569">
    <property type="entry name" value="TAAR"/>
</dbReference>
<dbReference type="SUPFAM" id="SSF81321">
    <property type="entry name" value="Family A G protein-coupled receptor-like"/>
    <property type="match status" value="1"/>
</dbReference>
<dbReference type="EMBL" id="BMAT01007617">
    <property type="protein sequence ID" value="GFR67851.1"/>
    <property type="molecule type" value="Genomic_DNA"/>
</dbReference>
<dbReference type="PROSITE" id="PS00237">
    <property type="entry name" value="G_PROTEIN_RECEP_F1_1"/>
    <property type="match status" value="1"/>
</dbReference>
<gene>
    <name evidence="12" type="ORF">ElyMa_003717600</name>
</gene>
<accession>A0AAV4F5Z5</accession>
<dbReference type="PROSITE" id="PS50262">
    <property type="entry name" value="G_PROTEIN_RECEP_F1_2"/>
    <property type="match status" value="1"/>
</dbReference>
<evidence type="ECO:0000256" key="3">
    <source>
        <dbReference type="ARBA" id="ARBA00022692"/>
    </source>
</evidence>
<feature type="transmembrane region" description="Helical" evidence="10">
    <location>
        <begin position="511"/>
        <end position="531"/>
    </location>
</feature>
<dbReference type="Gene3D" id="1.20.1070.10">
    <property type="entry name" value="Rhodopsin 7-helix transmembrane proteins"/>
    <property type="match status" value="2"/>
</dbReference>
<evidence type="ECO:0000256" key="1">
    <source>
        <dbReference type="ARBA" id="ARBA00004651"/>
    </source>
</evidence>
<feature type="transmembrane region" description="Helical" evidence="10">
    <location>
        <begin position="161"/>
        <end position="184"/>
    </location>
</feature>
<feature type="transmembrane region" description="Helical" evidence="10">
    <location>
        <begin position="474"/>
        <end position="499"/>
    </location>
</feature>
<dbReference type="AlphaFoldDB" id="A0AAV4F5Z5"/>
<feature type="transmembrane region" description="Helical" evidence="10">
    <location>
        <begin position="116"/>
        <end position="140"/>
    </location>
</feature>